<reference evidence="2" key="1">
    <citation type="submission" date="2023-05" db="EMBL/GenBank/DDBJ databases">
        <title>Comparative genomics of Bacillaceae isolates and their secondary metabolite potential.</title>
        <authorList>
            <person name="Song L."/>
            <person name="Nielsen L.J."/>
            <person name="Mohite O."/>
            <person name="Xu X."/>
            <person name="Weber T."/>
            <person name="Kovacs A.T."/>
        </authorList>
    </citation>
    <scope>NUCLEOTIDE SEQUENCE</scope>
    <source>
        <strain evidence="2">LY1</strain>
    </source>
</reference>
<evidence type="ECO:0000313" key="2">
    <source>
        <dbReference type="EMBL" id="WHY49646.1"/>
    </source>
</evidence>
<sequence length="44" mass="5225">MKLVLPLTSIISLSQKEEREDMKYWGKKANDTNKPQEEEFELLN</sequence>
<dbReference type="Proteomes" id="UP001178322">
    <property type="component" value="Chromosome"/>
</dbReference>
<accession>A0AAX3WSP6</accession>
<dbReference type="RefSeq" id="WP_283868378.1">
    <property type="nucleotide sequence ID" value="NZ_CP126101.1"/>
</dbReference>
<dbReference type="AlphaFoldDB" id="A0AAX3WSP6"/>
<feature type="compositionally biased region" description="Basic and acidic residues" evidence="1">
    <location>
        <begin position="24"/>
        <end position="37"/>
    </location>
</feature>
<evidence type="ECO:0000256" key="1">
    <source>
        <dbReference type="SAM" id="MobiDB-lite"/>
    </source>
</evidence>
<proteinExistence type="predicted"/>
<protein>
    <submittedName>
        <fullName evidence="2">Uncharacterized protein</fullName>
    </submittedName>
</protein>
<organism evidence="2 3">
    <name type="scientific">Lysinibacillus pakistanensis</name>
    <dbReference type="NCBI Taxonomy" id="759811"/>
    <lineage>
        <taxon>Bacteria</taxon>
        <taxon>Bacillati</taxon>
        <taxon>Bacillota</taxon>
        <taxon>Bacilli</taxon>
        <taxon>Bacillales</taxon>
        <taxon>Bacillaceae</taxon>
        <taxon>Lysinibacillus</taxon>
    </lineage>
</organism>
<feature type="region of interest" description="Disordered" evidence="1">
    <location>
        <begin position="24"/>
        <end position="44"/>
    </location>
</feature>
<gene>
    <name evidence="2" type="ORF">QNH24_15015</name>
</gene>
<dbReference type="EMBL" id="CP126101">
    <property type="protein sequence ID" value="WHY49646.1"/>
    <property type="molecule type" value="Genomic_DNA"/>
</dbReference>
<name>A0AAX3WSP6_9BACI</name>
<evidence type="ECO:0000313" key="3">
    <source>
        <dbReference type="Proteomes" id="UP001178322"/>
    </source>
</evidence>